<dbReference type="Proteomes" id="UP001235303">
    <property type="component" value="Unassembled WGS sequence"/>
</dbReference>
<keyword evidence="2" id="KW-1185">Reference proteome</keyword>
<accession>A0ABT7ARV4</accession>
<organism evidence="1 2">
    <name type="scientific">Roseofilum acuticapitatum BLCC-M154</name>
    <dbReference type="NCBI Taxonomy" id="3022444"/>
    <lineage>
        <taxon>Bacteria</taxon>
        <taxon>Bacillati</taxon>
        <taxon>Cyanobacteriota</taxon>
        <taxon>Cyanophyceae</taxon>
        <taxon>Desertifilales</taxon>
        <taxon>Desertifilaceae</taxon>
        <taxon>Roseofilum</taxon>
        <taxon>Roseofilum acuticapitatum</taxon>
    </lineage>
</organism>
<dbReference type="EMBL" id="JAQOSP010000063">
    <property type="protein sequence ID" value="MDJ1169633.1"/>
    <property type="molecule type" value="Genomic_DNA"/>
</dbReference>
<sequence length="187" mass="21623">MPSTWSIQENTYNETLGFDFFTLSSGYVEVQSPSTQESVSLPFLWYFSSWSFYYNPWFNFWDQYPNSSLWLDDLQLFRFEPTTNSNGNFYYLVLPETEPGIFENISDEITSENSFYPNKIEEVFKSILTEPAQDFELTTLSWENQLDVCDVTNCYPQPVPEASSVMGVLAIGLTVVGVAIKRTFFPN</sequence>
<comment type="caution">
    <text evidence="1">The sequence shown here is derived from an EMBL/GenBank/DDBJ whole genome shotgun (WGS) entry which is preliminary data.</text>
</comment>
<proteinExistence type="predicted"/>
<protein>
    <recommendedName>
        <fullName evidence="3">PEP-CTERM protein-sorting domain-containing protein</fullName>
    </recommendedName>
</protein>
<reference evidence="1 2" key="1">
    <citation type="submission" date="2023-01" db="EMBL/GenBank/DDBJ databases">
        <title>Novel diversity within Roseofilum (Cyanobacteria; Desertifilaceae) from marine benthic mats with descriptions of four novel species.</title>
        <authorList>
            <person name="Wang Y."/>
            <person name="Berthold D.E."/>
            <person name="Hu J."/>
            <person name="Lefler F.W."/>
            <person name="Laughinghouse H.D. IV."/>
        </authorList>
    </citation>
    <scope>NUCLEOTIDE SEQUENCE [LARGE SCALE GENOMIC DNA]</scope>
    <source>
        <strain evidence="1 2">BLCC-M154</strain>
    </source>
</reference>
<name>A0ABT7ARV4_9CYAN</name>
<gene>
    <name evidence="1" type="ORF">PMG71_09365</name>
</gene>
<evidence type="ECO:0008006" key="3">
    <source>
        <dbReference type="Google" id="ProtNLM"/>
    </source>
</evidence>
<evidence type="ECO:0000313" key="1">
    <source>
        <dbReference type="EMBL" id="MDJ1169633.1"/>
    </source>
</evidence>
<evidence type="ECO:0000313" key="2">
    <source>
        <dbReference type="Proteomes" id="UP001235303"/>
    </source>
</evidence>
<dbReference type="RefSeq" id="WP_283753391.1">
    <property type="nucleotide sequence ID" value="NZ_JAQOSP010000063.1"/>
</dbReference>